<protein>
    <submittedName>
        <fullName evidence="2">(rape) hypothetical protein</fullName>
    </submittedName>
</protein>
<dbReference type="Proteomes" id="UP001295469">
    <property type="component" value="Chromosome C03"/>
</dbReference>
<sequence>MSYTHIFDQVKEERREGARPYGGTAGNTPSRPINSQHESPSPNSSKVCCCPWGRKGSKY</sequence>
<gene>
    <name evidence="2" type="ORF">DARMORV10_C03P42750.1</name>
</gene>
<dbReference type="AlphaFoldDB" id="A0A816IH10"/>
<feature type="region of interest" description="Disordered" evidence="1">
    <location>
        <begin position="1"/>
        <end position="46"/>
    </location>
</feature>
<dbReference type="EMBL" id="HG994367">
    <property type="protein sequence ID" value="CAF1703633.1"/>
    <property type="molecule type" value="Genomic_DNA"/>
</dbReference>
<proteinExistence type="predicted"/>
<organism evidence="2">
    <name type="scientific">Brassica napus</name>
    <name type="common">Rape</name>
    <dbReference type="NCBI Taxonomy" id="3708"/>
    <lineage>
        <taxon>Eukaryota</taxon>
        <taxon>Viridiplantae</taxon>
        <taxon>Streptophyta</taxon>
        <taxon>Embryophyta</taxon>
        <taxon>Tracheophyta</taxon>
        <taxon>Spermatophyta</taxon>
        <taxon>Magnoliopsida</taxon>
        <taxon>eudicotyledons</taxon>
        <taxon>Gunneridae</taxon>
        <taxon>Pentapetalae</taxon>
        <taxon>rosids</taxon>
        <taxon>malvids</taxon>
        <taxon>Brassicales</taxon>
        <taxon>Brassicaceae</taxon>
        <taxon>Brassiceae</taxon>
        <taxon>Brassica</taxon>
    </lineage>
</organism>
<evidence type="ECO:0000256" key="1">
    <source>
        <dbReference type="SAM" id="MobiDB-lite"/>
    </source>
</evidence>
<feature type="compositionally biased region" description="Basic and acidic residues" evidence="1">
    <location>
        <begin position="8"/>
        <end position="18"/>
    </location>
</feature>
<name>A0A816IH10_BRANA</name>
<evidence type="ECO:0000313" key="2">
    <source>
        <dbReference type="EMBL" id="CAF1703633.1"/>
    </source>
</evidence>
<accession>A0A816IH10</accession>
<feature type="compositionally biased region" description="Polar residues" evidence="1">
    <location>
        <begin position="26"/>
        <end position="46"/>
    </location>
</feature>
<reference evidence="2" key="1">
    <citation type="submission" date="2021-01" db="EMBL/GenBank/DDBJ databases">
        <authorList>
            <consortium name="Genoscope - CEA"/>
            <person name="William W."/>
        </authorList>
    </citation>
    <scope>NUCLEOTIDE SEQUENCE</scope>
</reference>